<dbReference type="PaxDb" id="7091-BGIBMGA004075-TA"/>
<name>D0VEN1_BOMMO</name>
<dbReference type="EMBL" id="AB839176">
    <property type="protein sequence ID" value="BAP11300.1"/>
    <property type="molecule type" value="mRNA"/>
</dbReference>
<evidence type="ECO:0000313" key="3">
    <source>
        <dbReference type="EMBL" id="ACY06915.1"/>
    </source>
</evidence>
<dbReference type="KEGG" id="bmor:101745172"/>
<dbReference type="GeneID" id="101745172"/>
<evidence type="ECO:0000313" key="4">
    <source>
        <dbReference type="EMBL" id="BAP11300.1"/>
    </source>
</evidence>
<proteinExistence type="evidence at transcript level"/>
<dbReference type="EnsemblMetazoa" id="XM_004922325.3">
    <property type="protein sequence ID" value="XP_004922382.1"/>
    <property type="gene ID" value="LOC101745172"/>
</dbReference>
<sequence length="79" mass="8011">MNIFYYITVLICACLAYVSALPSAIAGAEDLQPAESRWNHGGGHHGGGHHGGGHHGGGHYGGGHHGGHGGYKGGYGHGR</sequence>
<reference evidence="6" key="1">
    <citation type="journal article" date="2008" name="Insect Biochem. Mol. Biol.">
        <title>The genome of a lepidopteran model insect, the silkworm Bombyx mori.</title>
        <authorList>
            <consortium name="International Silkworm Genome Consortium"/>
        </authorList>
    </citation>
    <scope>NUCLEOTIDE SEQUENCE [LARGE SCALE GENOMIC DNA]</scope>
    <source>
        <strain evidence="6">p50T</strain>
    </source>
</reference>
<feature type="chain" id="PRO_5010828883" evidence="2">
    <location>
        <begin position="21"/>
        <end position="79"/>
    </location>
</feature>
<evidence type="ECO:0000256" key="1">
    <source>
        <dbReference type="SAM" id="MobiDB-lite"/>
    </source>
</evidence>
<gene>
    <name evidence="3" type="primary">CPG36</name>
    <name evidence="4" type="synonym">bmSIGRP</name>
</gene>
<feature type="signal peptide" evidence="2">
    <location>
        <begin position="1"/>
        <end position="20"/>
    </location>
</feature>
<keyword evidence="2" id="KW-0732">Signal</keyword>
<protein>
    <submittedName>
        <fullName evidence="4">Glycine-rich protein</fullName>
    </submittedName>
    <submittedName>
        <fullName evidence="3">Putative cuticle protein CPG36</fullName>
    </submittedName>
</protein>
<dbReference type="AlphaFoldDB" id="D0VEN1"/>
<feature type="region of interest" description="Disordered" evidence="1">
    <location>
        <begin position="34"/>
        <end position="65"/>
    </location>
</feature>
<evidence type="ECO:0000313" key="6">
    <source>
        <dbReference type="Proteomes" id="UP000005204"/>
    </source>
</evidence>
<dbReference type="EMBL" id="GU070705">
    <property type="protein sequence ID" value="ACY06915.1"/>
    <property type="molecule type" value="Genomic_DNA"/>
</dbReference>
<dbReference type="InParanoid" id="D0VEN1"/>
<keyword evidence="6" id="KW-1185">Reference proteome</keyword>
<dbReference type="STRING" id="7091.D0VEN1"/>
<dbReference type="HOGENOM" id="CLU_2608087_0_0_1"/>
<accession>D0VEN1</accession>
<reference evidence="5" key="4">
    <citation type="submission" date="2022-06" db="UniProtKB">
        <authorList>
            <consortium name="EnsemblMetazoa"/>
        </authorList>
    </citation>
    <scope>IDENTIFICATION</scope>
    <source>
        <strain evidence="5">p50T (Dazao)</strain>
    </source>
</reference>
<feature type="compositionally biased region" description="Basic residues" evidence="1">
    <location>
        <begin position="42"/>
        <end position="57"/>
    </location>
</feature>
<evidence type="ECO:0000256" key="2">
    <source>
        <dbReference type="SAM" id="SignalP"/>
    </source>
</evidence>
<evidence type="ECO:0000313" key="5">
    <source>
        <dbReference type="EnsemblMetazoa" id="XP_004922382.1"/>
    </source>
</evidence>
<reference evidence="3" key="2">
    <citation type="submission" date="2009-10" db="EMBL/GenBank/DDBJ databases">
        <title>Expression profile of cuticular genes of silkworm, Bombyx mori.</title>
        <authorList>
            <consortium name="The International Silkworm Genome Consortium"/>
            <person name="Liang J."/>
            <person name="Xiang Z."/>
            <person name="He N."/>
        </authorList>
    </citation>
    <scope>NUCLEOTIDE SEQUENCE</scope>
</reference>
<organism evidence="3">
    <name type="scientific">Bombyx mori</name>
    <name type="common">Silk moth</name>
    <dbReference type="NCBI Taxonomy" id="7091"/>
    <lineage>
        <taxon>Eukaryota</taxon>
        <taxon>Metazoa</taxon>
        <taxon>Ecdysozoa</taxon>
        <taxon>Arthropoda</taxon>
        <taxon>Hexapoda</taxon>
        <taxon>Insecta</taxon>
        <taxon>Pterygota</taxon>
        <taxon>Neoptera</taxon>
        <taxon>Endopterygota</taxon>
        <taxon>Lepidoptera</taxon>
        <taxon>Glossata</taxon>
        <taxon>Ditrysia</taxon>
        <taxon>Bombycoidea</taxon>
        <taxon>Bombycidae</taxon>
        <taxon>Bombycinae</taxon>
        <taxon>Bombyx</taxon>
    </lineage>
</organism>
<dbReference type="Proteomes" id="UP000005204">
    <property type="component" value="Unassembled WGS sequence"/>
</dbReference>
<reference evidence="4" key="3">
    <citation type="submission" date="2013-07" db="EMBL/GenBank/DDBJ databases">
        <title>Starvation-responsive glycine-rich protein gene in the silkworm, Bombyx mori.</title>
        <authorList>
            <person name="Taniai K."/>
            <person name="Hirayama C."/>
            <person name="Mita K."/>
            <person name="Asaoka K."/>
        </authorList>
    </citation>
    <scope>NUCLEOTIDE SEQUENCE</scope>
    <source>
        <strain evidence="4">N137 x C146</strain>
        <tissue evidence="4">Maxillary galea</tissue>
    </source>
</reference>